<sequence length="392" mass="43888">MPTNLPPEAKKKYQEATLARRPEEKIKKLQEFMSMFPKHKGTETLRAQVKTKISRLKQEITEKKQKRTGVATGPKVFVEKEGDAQIVILGPTNVGRSSLLSTLTNSKVAIWNYPYTTTEPTPGMFKYKDLQLQLVEAPALMEGSSSGGSWGLQTLTSARNADGLALMVDLSQNPVEQFLLISKELENAKILTKKPKARIEIEKKHMGAKLKFIVLGKLIDCSVKDLTKLLKSYGIRDATVKIRGEATLDDVEEAIFEGKVYRPAIILANKIDHPKAAEGLEQLKKVVGDKMKIIAVSCKTKSGMENLGADLFGMLDVMRVYTKEPNKKDSSPQPFTIRKGSTVFDLAKRIHSDFYEQFTYAKVWSKRLRFSPQKIGGSFVLEDGDTVELHIR</sequence>
<accession>A0A0M0BPN8</accession>
<dbReference type="Pfam" id="PF01926">
    <property type="entry name" value="MMR_HSR1"/>
    <property type="match status" value="1"/>
</dbReference>
<name>A0A0M0BPN8_9ARCH</name>
<dbReference type="GO" id="GO:0003924">
    <property type="term" value="F:GTPase activity"/>
    <property type="evidence" value="ECO:0007669"/>
    <property type="project" value="InterPro"/>
</dbReference>
<dbReference type="InterPro" id="IPR045001">
    <property type="entry name" value="DRG"/>
</dbReference>
<proteinExistence type="predicted"/>
<keyword evidence="1" id="KW-0547">Nucleotide-binding</keyword>
<dbReference type="InterPro" id="IPR012676">
    <property type="entry name" value="TGS-like"/>
</dbReference>
<dbReference type="InterPro" id="IPR027417">
    <property type="entry name" value="P-loop_NTPase"/>
</dbReference>
<dbReference type="Pfam" id="PF02824">
    <property type="entry name" value="TGS"/>
    <property type="match status" value="1"/>
</dbReference>
<dbReference type="PANTHER" id="PTHR43127">
    <property type="entry name" value="DEVELOPMENTALLY-REGULATED GTP-BINDING PROTEIN 2"/>
    <property type="match status" value="1"/>
</dbReference>
<reference evidence="5 6" key="1">
    <citation type="submission" date="2015-06" db="EMBL/GenBank/DDBJ databases">
        <title>New insights into the roles of widespread benthic archaea in carbon and nitrogen cycling.</title>
        <authorList>
            <person name="Lazar C.S."/>
            <person name="Baker B.J."/>
            <person name="Seitz K.W."/>
            <person name="Hyde A.S."/>
            <person name="Dick G.J."/>
            <person name="Hinrichs K.-U."/>
            <person name="Teske A.P."/>
        </authorList>
    </citation>
    <scope>NUCLEOTIDE SEQUENCE [LARGE SCALE GENOMIC DNA]</scope>
    <source>
        <strain evidence="5">SG8-32-1</strain>
    </source>
</reference>
<dbReference type="AlphaFoldDB" id="A0A0M0BPN8"/>
<dbReference type="PRINTS" id="PR00326">
    <property type="entry name" value="GTP1OBG"/>
</dbReference>
<dbReference type="Pfam" id="PF16897">
    <property type="entry name" value="MMR_HSR1_Xtn"/>
    <property type="match status" value="1"/>
</dbReference>
<evidence type="ECO:0000313" key="6">
    <source>
        <dbReference type="Proteomes" id="UP000037237"/>
    </source>
</evidence>
<dbReference type="InterPro" id="IPR012675">
    <property type="entry name" value="Beta-grasp_dom_sf"/>
</dbReference>
<dbReference type="InterPro" id="IPR006073">
    <property type="entry name" value="GTP-bd"/>
</dbReference>
<dbReference type="PROSITE" id="PS51710">
    <property type="entry name" value="G_OBG"/>
    <property type="match status" value="1"/>
</dbReference>
<evidence type="ECO:0008006" key="7">
    <source>
        <dbReference type="Google" id="ProtNLM"/>
    </source>
</evidence>
<evidence type="ECO:0000259" key="4">
    <source>
        <dbReference type="PROSITE" id="PS51880"/>
    </source>
</evidence>
<keyword evidence="2" id="KW-0342">GTP-binding</keyword>
<dbReference type="SUPFAM" id="SSF52540">
    <property type="entry name" value="P-loop containing nucleoside triphosphate hydrolases"/>
    <property type="match status" value="1"/>
</dbReference>
<evidence type="ECO:0000313" key="5">
    <source>
        <dbReference type="EMBL" id="KON30251.1"/>
    </source>
</evidence>
<dbReference type="InterPro" id="IPR004095">
    <property type="entry name" value="TGS"/>
</dbReference>
<organism evidence="5 6">
    <name type="scientific">miscellaneous Crenarchaeota group-1 archaeon SG8-32-1</name>
    <dbReference type="NCBI Taxonomy" id="1685124"/>
    <lineage>
        <taxon>Archaea</taxon>
        <taxon>Candidatus Bathyarchaeota</taxon>
        <taxon>MCG-1</taxon>
    </lineage>
</organism>
<dbReference type="InterPro" id="IPR031662">
    <property type="entry name" value="GTP-binding_2"/>
</dbReference>
<evidence type="ECO:0000256" key="2">
    <source>
        <dbReference type="ARBA" id="ARBA00023134"/>
    </source>
</evidence>
<feature type="domain" description="TGS" evidence="4">
    <location>
        <begin position="316"/>
        <end position="391"/>
    </location>
</feature>
<evidence type="ECO:0000256" key="1">
    <source>
        <dbReference type="ARBA" id="ARBA00022741"/>
    </source>
</evidence>
<dbReference type="SUPFAM" id="SSF81271">
    <property type="entry name" value="TGS-like"/>
    <property type="match status" value="1"/>
</dbReference>
<dbReference type="Proteomes" id="UP000037237">
    <property type="component" value="Unassembled WGS sequence"/>
</dbReference>
<dbReference type="PROSITE" id="PS51880">
    <property type="entry name" value="TGS"/>
    <property type="match status" value="1"/>
</dbReference>
<dbReference type="GO" id="GO:0005525">
    <property type="term" value="F:GTP binding"/>
    <property type="evidence" value="ECO:0007669"/>
    <property type="project" value="UniProtKB-KW"/>
</dbReference>
<evidence type="ECO:0000259" key="3">
    <source>
        <dbReference type="PROSITE" id="PS51710"/>
    </source>
</evidence>
<comment type="caution">
    <text evidence="5">The sequence shown here is derived from an EMBL/GenBank/DDBJ whole genome shotgun (WGS) entry which is preliminary data.</text>
</comment>
<dbReference type="Gene3D" id="3.40.50.300">
    <property type="entry name" value="P-loop containing nucleotide triphosphate hydrolases"/>
    <property type="match status" value="1"/>
</dbReference>
<gene>
    <name evidence="5" type="ORF">AC477_05110</name>
</gene>
<dbReference type="Gene3D" id="3.10.20.30">
    <property type="match status" value="1"/>
</dbReference>
<protein>
    <recommendedName>
        <fullName evidence="7">TGS domain-containing protein</fullName>
    </recommendedName>
</protein>
<dbReference type="EMBL" id="LFWU01000129">
    <property type="protein sequence ID" value="KON30251.1"/>
    <property type="molecule type" value="Genomic_DNA"/>
</dbReference>
<dbReference type="InterPro" id="IPR031167">
    <property type="entry name" value="G_OBG"/>
</dbReference>
<feature type="domain" description="OBG-type G" evidence="3">
    <location>
        <begin position="84"/>
        <end position="316"/>
    </location>
</feature>